<name>A0A921EQH6_9ACTN</name>
<evidence type="ECO:0000313" key="3">
    <source>
        <dbReference type="EMBL" id="HJE51894.1"/>
    </source>
</evidence>
<accession>A0A921EQH6</accession>
<reference evidence="3" key="2">
    <citation type="submission" date="2021-09" db="EMBL/GenBank/DDBJ databases">
        <authorList>
            <person name="Gilroy R."/>
        </authorList>
    </citation>
    <scope>NUCLEOTIDE SEQUENCE</scope>
    <source>
        <strain evidence="3">ChiGjej3B3-7470</strain>
    </source>
</reference>
<comment type="caution">
    <text evidence="3">The sequence shown here is derived from an EMBL/GenBank/DDBJ whole genome shotgun (WGS) entry which is preliminary data.</text>
</comment>
<feature type="region of interest" description="Disordered" evidence="1">
    <location>
        <begin position="1"/>
        <end position="22"/>
    </location>
</feature>
<gene>
    <name evidence="3" type="ORF">K8V15_07950</name>
</gene>
<dbReference type="PANTHER" id="PTHR46233:SF4">
    <property type="entry name" value="METALLO-BETA-LACTAMASE DOMAIN-CONTAINING PROTEIN"/>
    <property type="match status" value="1"/>
</dbReference>
<sequence>MATIKRLVTAGNHDPAGPPEHENNVWIVGDDAEVILIDPAHSPDEIVDAVAGRRVTDILLTHGHWDHVRAAVEVASRAGATVWLNPADQFLWKQEHTEAFTPLADRQQFSVADVALTARFTPGHTPGSTVFLAPELGAVFSGDTLFEGGPGATRWEYSSFEQIIGSITEHLLSLPDNTQVHTGHGPSTTVGAERPQREAWIARGW</sequence>
<dbReference type="EMBL" id="DYZF01000199">
    <property type="protein sequence ID" value="HJE51894.1"/>
    <property type="molecule type" value="Genomic_DNA"/>
</dbReference>
<evidence type="ECO:0000313" key="4">
    <source>
        <dbReference type="Proteomes" id="UP000712713"/>
    </source>
</evidence>
<protein>
    <submittedName>
        <fullName evidence="3">MBL fold metallo-hydrolase</fullName>
    </submittedName>
</protein>
<reference evidence="3" key="1">
    <citation type="journal article" date="2021" name="PeerJ">
        <title>Extensive microbial diversity within the chicken gut microbiome revealed by metagenomics and culture.</title>
        <authorList>
            <person name="Gilroy R."/>
            <person name="Ravi A."/>
            <person name="Getino M."/>
            <person name="Pursley I."/>
            <person name="Horton D.L."/>
            <person name="Alikhan N.F."/>
            <person name="Baker D."/>
            <person name="Gharbi K."/>
            <person name="Hall N."/>
            <person name="Watson M."/>
            <person name="Adriaenssens E.M."/>
            <person name="Foster-Nyarko E."/>
            <person name="Jarju S."/>
            <person name="Secka A."/>
            <person name="Antonio M."/>
            <person name="Oren A."/>
            <person name="Chaudhuri R.R."/>
            <person name="La Ragione R."/>
            <person name="Hildebrand F."/>
            <person name="Pallen M.J."/>
        </authorList>
    </citation>
    <scope>NUCLEOTIDE SEQUENCE</scope>
    <source>
        <strain evidence="3">ChiGjej3B3-7470</strain>
    </source>
</reference>
<proteinExistence type="predicted"/>
<dbReference type="Proteomes" id="UP000712713">
    <property type="component" value="Unassembled WGS sequence"/>
</dbReference>
<dbReference type="InterPro" id="IPR051453">
    <property type="entry name" value="MBL_Glyoxalase_II"/>
</dbReference>
<feature type="domain" description="Metallo-beta-lactamase" evidence="2">
    <location>
        <begin position="22"/>
        <end position="184"/>
    </location>
</feature>
<dbReference type="SMART" id="SM00849">
    <property type="entry name" value="Lactamase_B"/>
    <property type="match status" value="1"/>
</dbReference>
<dbReference type="PANTHER" id="PTHR46233">
    <property type="entry name" value="HYDROXYACYLGLUTATHIONE HYDROLASE GLOC"/>
    <property type="match status" value="1"/>
</dbReference>
<dbReference type="AlphaFoldDB" id="A0A921EQH6"/>
<dbReference type="Gene3D" id="3.60.15.10">
    <property type="entry name" value="Ribonuclease Z/Hydroxyacylglutathione hydrolase-like"/>
    <property type="match status" value="1"/>
</dbReference>
<organism evidence="3 4">
    <name type="scientific">Tessaracoccus flavescens</name>
    <dbReference type="NCBI Taxonomy" id="399497"/>
    <lineage>
        <taxon>Bacteria</taxon>
        <taxon>Bacillati</taxon>
        <taxon>Actinomycetota</taxon>
        <taxon>Actinomycetes</taxon>
        <taxon>Propionibacteriales</taxon>
        <taxon>Propionibacteriaceae</taxon>
        <taxon>Tessaracoccus</taxon>
    </lineage>
</organism>
<evidence type="ECO:0000256" key="1">
    <source>
        <dbReference type="SAM" id="MobiDB-lite"/>
    </source>
</evidence>
<dbReference type="InterPro" id="IPR036866">
    <property type="entry name" value="RibonucZ/Hydroxyglut_hydro"/>
</dbReference>
<dbReference type="Pfam" id="PF00753">
    <property type="entry name" value="Lactamase_B"/>
    <property type="match status" value="1"/>
</dbReference>
<dbReference type="CDD" id="cd06262">
    <property type="entry name" value="metallo-hydrolase-like_MBL-fold"/>
    <property type="match status" value="1"/>
</dbReference>
<evidence type="ECO:0000259" key="2">
    <source>
        <dbReference type="SMART" id="SM00849"/>
    </source>
</evidence>
<dbReference type="SUPFAM" id="SSF56281">
    <property type="entry name" value="Metallo-hydrolase/oxidoreductase"/>
    <property type="match status" value="1"/>
</dbReference>
<dbReference type="InterPro" id="IPR001279">
    <property type="entry name" value="Metallo-B-lactamas"/>
</dbReference>